<dbReference type="GO" id="GO:0005934">
    <property type="term" value="C:cellular bud tip"/>
    <property type="evidence" value="ECO:0007669"/>
    <property type="project" value="TreeGrafter"/>
</dbReference>
<dbReference type="STRING" id="931890.G8JR31"/>
<dbReference type="Proteomes" id="UP000006790">
    <property type="component" value="Chromosome 3"/>
</dbReference>
<dbReference type="GeneID" id="11470894"/>
<sequence>MIKSSKPLPELPELPGDFNGQVSMLDEARRSLLGGSKLPGTEEEEEGKRGHDDGVVCAGSKEVEGHFEFCEQFKWVDCKVVVRSITQRLKTGGMQEEYVLLPFRSGQVNQKLLRFLSAIFPDGGDGGPVNEAKLARIVNGTGSWTLVQALKYIWCRVPGREVIGWKAYREFEREERVKGYPAGAFLEILPQFLASPEQASVVYDFFDLLVSVAANSKSNKMSARKVSRMCAIWAFGKEEEREATGSQVCQNNSFREGLDMWIPGSDAMFHLFLSFMRSFVHGDLGSADIPKSLKSVLFTNEYPPAKYYASVHDSVLTVPVVTLKTDRFSNKPWELLQRCSDLFVNSNPGDFAAREDYVMMKSLFKNRDSIHAFSKMMSGESRRLMREWTTKHSTFQAGWPKNKCVANEQCLAEHLVWGRAEIDDYFIWTWMSTLSHEQSTEKRKIFGRSLIVEFEFDGIKKWVIVEESDIVIDSIKMAADEAKAVVEAAANEESEYSSELPPALPVLYNRQVHVGANDAGQAPAKSKNVYRTVVDLSKRHLSRSSQEYKKSKWNPINQFRKKSIDSTVGGGNSVRQTSSRYDDQSVNSVPEYQLNFRASAYFNDAPRNIWSPPTDEKEQSLENPMDIDRMADETALQYTESNALQGSGGSPERVHDPVEYIGANSGAENAGTVGSTSVSESSSLVGSTTSTNSAVLPLHLKDSADSFRNPTPREFYSIPALEAQPSTDSSNSPEHSDPPVYPQMPVWSPERSDQRVSPIRSTKDDQRMSPTRSLPLAYNLHPPPQTYDAPQPMQAPHPKYDQAPQHKYQPQPPAPHPMHAQQYDPAPQTHELQSPHPQLPLPFDMQARPQLPHHQRLMQNRMSHHLPSDFDLQHPPYNPDPPYRQHHHQSPPVRPYSQIIPTHYSPRPPSPAYPINPHRQQPHLARAARYRSPNPHPAPDYTYAPQPLPLNKLHGGAAAKKQGRKNLYNHIRTGNFGI</sequence>
<feature type="compositionally biased region" description="Low complexity" evidence="1">
    <location>
        <begin position="671"/>
        <end position="690"/>
    </location>
</feature>
<gene>
    <name evidence="3" type="ordered locus">Ecym_3091</name>
</gene>
<feature type="region of interest" description="Disordered" evidence="1">
    <location>
        <begin position="564"/>
        <end position="584"/>
    </location>
</feature>
<dbReference type="GO" id="GO:0030010">
    <property type="term" value="P:establishment of cell polarity"/>
    <property type="evidence" value="ECO:0007669"/>
    <property type="project" value="EnsemblFungi"/>
</dbReference>
<dbReference type="InParanoid" id="G8JR31"/>
<dbReference type="Pfam" id="PF08101">
    <property type="entry name" value="Msb1-Mug8_dom"/>
    <property type="match status" value="1"/>
</dbReference>
<dbReference type="OrthoDB" id="3362494at2759"/>
<dbReference type="eggNOG" id="ENOG502QUEY">
    <property type="taxonomic scope" value="Eukaryota"/>
</dbReference>
<keyword evidence="4" id="KW-1185">Reference proteome</keyword>
<dbReference type="AlphaFoldDB" id="G8JR31"/>
<protein>
    <recommendedName>
        <fullName evidence="2">Meiotically up-regulated protein Msb1/Mug8 domain-containing protein</fullName>
    </recommendedName>
</protein>
<dbReference type="EMBL" id="CP002499">
    <property type="protein sequence ID" value="AET38600.1"/>
    <property type="molecule type" value="Genomic_DNA"/>
</dbReference>
<reference evidence="4" key="1">
    <citation type="journal article" date="2012" name="G3 (Bethesda)">
        <title>Pichia sorbitophila, an interspecies yeast hybrid reveals early steps of genome resolution following polyploidization.</title>
        <authorList>
            <person name="Leh Louis V."/>
            <person name="Despons L."/>
            <person name="Friedrich A."/>
            <person name="Martin T."/>
            <person name="Durrens P."/>
            <person name="Casaregola S."/>
            <person name="Neuveglise C."/>
            <person name="Fairhead C."/>
            <person name="Marck C."/>
            <person name="Cruz J.A."/>
            <person name="Straub M.L."/>
            <person name="Kugler V."/>
            <person name="Sacerdot C."/>
            <person name="Uzunov Z."/>
            <person name="Thierry A."/>
            <person name="Weiss S."/>
            <person name="Bleykasten C."/>
            <person name="De Montigny J."/>
            <person name="Jacques N."/>
            <person name="Jung P."/>
            <person name="Lemaire M."/>
            <person name="Mallet S."/>
            <person name="Morel G."/>
            <person name="Richard G.F."/>
            <person name="Sarkar A."/>
            <person name="Savel G."/>
            <person name="Schacherer J."/>
            <person name="Seret M.L."/>
            <person name="Talla E."/>
            <person name="Samson G."/>
            <person name="Jubin C."/>
            <person name="Poulain J."/>
            <person name="Vacherie B."/>
            <person name="Barbe V."/>
            <person name="Pelletier E."/>
            <person name="Sherman D.J."/>
            <person name="Westhof E."/>
            <person name="Weissenbach J."/>
            <person name="Baret P.V."/>
            <person name="Wincker P."/>
            <person name="Gaillardin C."/>
            <person name="Dujon B."/>
            <person name="Souciet J.L."/>
        </authorList>
    </citation>
    <scope>NUCLEOTIDE SEQUENCE [LARGE SCALE GENOMIC DNA]</scope>
    <source>
        <strain evidence="4">CBS 270.75 / DBVPG 7215 / KCTC 17166 / NRRL Y-17582</strain>
    </source>
</reference>
<feature type="region of interest" description="Disordered" evidence="1">
    <location>
        <begin position="663"/>
        <end position="690"/>
    </location>
</feature>
<dbReference type="OMA" id="AREDYVM"/>
<accession>G8JR31</accession>
<dbReference type="RefSeq" id="XP_003645417.1">
    <property type="nucleotide sequence ID" value="XM_003645369.1"/>
</dbReference>
<evidence type="ECO:0000313" key="3">
    <source>
        <dbReference type="EMBL" id="AET38600.1"/>
    </source>
</evidence>
<proteinExistence type="predicted"/>
<feature type="compositionally biased region" description="Polar residues" evidence="1">
    <location>
        <begin position="573"/>
        <end position="584"/>
    </location>
</feature>
<dbReference type="GO" id="GO:0005935">
    <property type="term" value="C:cellular bud neck"/>
    <property type="evidence" value="ECO:0007669"/>
    <property type="project" value="TreeGrafter"/>
</dbReference>
<feature type="region of interest" description="Disordered" evidence="1">
    <location>
        <begin position="723"/>
        <end position="845"/>
    </location>
</feature>
<feature type="region of interest" description="Disordered" evidence="1">
    <location>
        <begin position="1"/>
        <end position="20"/>
    </location>
</feature>
<organism evidence="3 4">
    <name type="scientific">Eremothecium cymbalariae (strain CBS 270.75 / DBVPG 7215 / KCTC 17166 / NRRL Y-17582)</name>
    <name type="common">Yeast</name>
    <dbReference type="NCBI Taxonomy" id="931890"/>
    <lineage>
        <taxon>Eukaryota</taxon>
        <taxon>Fungi</taxon>
        <taxon>Dikarya</taxon>
        <taxon>Ascomycota</taxon>
        <taxon>Saccharomycotina</taxon>
        <taxon>Saccharomycetes</taxon>
        <taxon>Saccharomycetales</taxon>
        <taxon>Saccharomycetaceae</taxon>
        <taxon>Eremothecium</taxon>
    </lineage>
</organism>
<dbReference type="InterPro" id="IPR012965">
    <property type="entry name" value="Msb1/Mug8_dom"/>
</dbReference>
<name>G8JR31_ERECY</name>
<dbReference type="FunCoup" id="G8JR31">
    <property type="interactions" value="89"/>
</dbReference>
<evidence type="ECO:0000313" key="4">
    <source>
        <dbReference type="Proteomes" id="UP000006790"/>
    </source>
</evidence>
<evidence type="ECO:0000256" key="1">
    <source>
        <dbReference type="SAM" id="MobiDB-lite"/>
    </source>
</evidence>
<dbReference type="PANTHER" id="PTHR28093">
    <property type="entry name" value="MORPHOGENESIS-RELATED PROTEIN MSB1"/>
    <property type="match status" value="1"/>
</dbReference>
<dbReference type="HOGENOM" id="CLU_285749_0_0_1"/>
<dbReference type="PANTHER" id="PTHR28093:SF1">
    <property type="entry name" value="MORPHOGENESIS-RELATED PROTEIN MSB1"/>
    <property type="match status" value="1"/>
</dbReference>
<feature type="region of interest" description="Disordered" evidence="1">
    <location>
        <begin position="866"/>
        <end position="892"/>
    </location>
</feature>
<feature type="domain" description="Meiotically up-regulated protein Msb1/Mug8" evidence="2">
    <location>
        <begin position="73"/>
        <end position="467"/>
    </location>
</feature>
<dbReference type="CDD" id="cd04401">
    <property type="entry name" value="RhoGAP_fMSB1"/>
    <property type="match status" value="1"/>
</dbReference>
<dbReference type="KEGG" id="erc:Ecym_3091"/>
<dbReference type="InterPro" id="IPR037508">
    <property type="entry name" value="Msb1/Mug8"/>
</dbReference>
<evidence type="ECO:0000259" key="2">
    <source>
        <dbReference type="Pfam" id="PF08101"/>
    </source>
</evidence>
<feature type="region of interest" description="Disordered" evidence="1">
    <location>
        <begin position="919"/>
        <end position="948"/>
    </location>
</feature>
<feature type="compositionally biased region" description="Polar residues" evidence="1">
    <location>
        <begin position="724"/>
        <end position="733"/>
    </location>
</feature>
<feature type="region of interest" description="Disordered" evidence="1">
    <location>
        <begin position="33"/>
        <end position="52"/>
    </location>
</feature>